<reference evidence="14" key="1">
    <citation type="journal article" date="2019" name="Int. J. Syst. Evol. Microbiol.">
        <title>The Global Catalogue of Microorganisms (GCM) 10K type strain sequencing project: providing services to taxonomists for standard genome sequencing and annotation.</title>
        <authorList>
            <consortium name="The Broad Institute Genomics Platform"/>
            <consortium name="The Broad Institute Genome Sequencing Center for Infectious Disease"/>
            <person name="Wu L."/>
            <person name="Ma J."/>
        </authorList>
    </citation>
    <scope>NUCLEOTIDE SEQUENCE [LARGE SCALE GENOMIC DNA]</scope>
    <source>
        <strain evidence="14">JCM 17021</strain>
    </source>
</reference>
<dbReference type="InterPro" id="IPR036890">
    <property type="entry name" value="HATPase_C_sf"/>
</dbReference>
<keyword evidence="7" id="KW-0067">ATP-binding</keyword>
<evidence type="ECO:0000259" key="12">
    <source>
        <dbReference type="Pfam" id="PF07730"/>
    </source>
</evidence>
<dbReference type="PANTHER" id="PTHR24421">
    <property type="entry name" value="NITRATE/NITRITE SENSOR PROTEIN NARX-RELATED"/>
    <property type="match status" value="1"/>
</dbReference>
<keyword evidence="4" id="KW-0808">Transferase</keyword>
<evidence type="ECO:0000256" key="4">
    <source>
        <dbReference type="ARBA" id="ARBA00022679"/>
    </source>
</evidence>
<gene>
    <name evidence="13" type="ORF">GCM10022381_34940</name>
</gene>
<dbReference type="InterPro" id="IPR050482">
    <property type="entry name" value="Sensor_HK_TwoCompSys"/>
</dbReference>
<feature type="transmembrane region" description="Helical" evidence="10">
    <location>
        <begin position="147"/>
        <end position="164"/>
    </location>
</feature>
<dbReference type="Pfam" id="PF02518">
    <property type="entry name" value="HATPase_c"/>
    <property type="match status" value="1"/>
</dbReference>
<keyword evidence="10" id="KW-1133">Transmembrane helix</keyword>
<sequence>MPATDAAARARVAARVAEQPQSLLGRLLNLIGAGVVGYALLTDVGPALAPAQSAISAITAITVAAWIVRVLVPLRWTAVAVTGELVMIAGGTLAAVPTNGLAIAPAFAGIVMLLSRPSRPIPLGVSAGVAGVALIAVGALLAPALPLLLLGMEGVFGLAAVLGFSRRRTRLADATTRLLLEERVAFEQERARSATLIERSRIARDIHDVLAHSLGGLVIQLDAVEALLEAGDIEAAEKRVADARALAASGLGEARRAVDALREPDDRANTAVAPVDFERSLHDLLNAHRSLGATVDVVERGDARPLDAAQADALYRALQESLSNSRKHAPGAPVTVVLEWAADRVMLTVTNRMSRLEHPSSRPSAKGSADDLAITGGGHGLTGMRERLGALALGGTLHAGEADDNFVVTVRVNLDLNLDLNRGSPLEEPTDD</sequence>
<dbReference type="EC" id="2.7.13.3" evidence="2"/>
<evidence type="ECO:0000256" key="9">
    <source>
        <dbReference type="SAM" id="MobiDB-lite"/>
    </source>
</evidence>
<keyword evidence="10" id="KW-0472">Membrane</keyword>
<keyword evidence="14" id="KW-1185">Reference proteome</keyword>
<dbReference type="EMBL" id="BAABCN010000013">
    <property type="protein sequence ID" value="GAA3890031.1"/>
    <property type="molecule type" value="Genomic_DNA"/>
</dbReference>
<dbReference type="SUPFAM" id="SSF55874">
    <property type="entry name" value="ATPase domain of HSP90 chaperone/DNA topoisomerase II/histidine kinase"/>
    <property type="match status" value="1"/>
</dbReference>
<evidence type="ECO:0000256" key="7">
    <source>
        <dbReference type="ARBA" id="ARBA00022840"/>
    </source>
</evidence>
<dbReference type="Gene3D" id="3.30.565.10">
    <property type="entry name" value="Histidine kinase-like ATPase, C-terminal domain"/>
    <property type="match status" value="1"/>
</dbReference>
<evidence type="ECO:0000256" key="10">
    <source>
        <dbReference type="SAM" id="Phobius"/>
    </source>
</evidence>
<feature type="transmembrane region" description="Helical" evidence="10">
    <location>
        <begin position="121"/>
        <end position="141"/>
    </location>
</feature>
<evidence type="ECO:0000256" key="6">
    <source>
        <dbReference type="ARBA" id="ARBA00022777"/>
    </source>
</evidence>
<feature type="domain" description="Histidine kinase/HSP90-like ATPase" evidence="11">
    <location>
        <begin position="311"/>
        <end position="412"/>
    </location>
</feature>
<organism evidence="13 14">
    <name type="scientific">Leifsonia kafniensis</name>
    <dbReference type="NCBI Taxonomy" id="475957"/>
    <lineage>
        <taxon>Bacteria</taxon>
        <taxon>Bacillati</taxon>
        <taxon>Actinomycetota</taxon>
        <taxon>Actinomycetes</taxon>
        <taxon>Micrococcales</taxon>
        <taxon>Microbacteriaceae</taxon>
        <taxon>Leifsonia</taxon>
    </lineage>
</organism>
<dbReference type="Proteomes" id="UP001501803">
    <property type="component" value="Unassembled WGS sequence"/>
</dbReference>
<dbReference type="Pfam" id="PF07730">
    <property type="entry name" value="HisKA_3"/>
    <property type="match status" value="1"/>
</dbReference>
<keyword evidence="5" id="KW-0547">Nucleotide-binding</keyword>
<evidence type="ECO:0000256" key="8">
    <source>
        <dbReference type="ARBA" id="ARBA00023012"/>
    </source>
</evidence>
<evidence type="ECO:0000259" key="11">
    <source>
        <dbReference type="Pfam" id="PF02518"/>
    </source>
</evidence>
<feature type="region of interest" description="Disordered" evidence="9">
    <location>
        <begin position="354"/>
        <end position="378"/>
    </location>
</feature>
<feature type="domain" description="Signal transduction histidine kinase subgroup 3 dimerisation and phosphoacceptor" evidence="12">
    <location>
        <begin position="198"/>
        <end position="265"/>
    </location>
</feature>
<feature type="transmembrane region" description="Helical" evidence="10">
    <location>
        <begin position="53"/>
        <end position="72"/>
    </location>
</feature>
<evidence type="ECO:0000313" key="13">
    <source>
        <dbReference type="EMBL" id="GAA3890031.1"/>
    </source>
</evidence>
<comment type="catalytic activity">
    <reaction evidence="1">
        <text>ATP + protein L-histidine = ADP + protein N-phospho-L-histidine.</text>
        <dbReference type="EC" id="2.7.13.3"/>
    </reaction>
</comment>
<dbReference type="PANTHER" id="PTHR24421:SF10">
    <property type="entry name" value="NITRATE_NITRITE SENSOR PROTEIN NARQ"/>
    <property type="match status" value="1"/>
</dbReference>
<evidence type="ECO:0000313" key="14">
    <source>
        <dbReference type="Proteomes" id="UP001501803"/>
    </source>
</evidence>
<feature type="transmembrane region" description="Helical" evidence="10">
    <location>
        <begin position="23"/>
        <end position="41"/>
    </location>
</feature>
<dbReference type="Gene3D" id="1.20.5.1930">
    <property type="match status" value="1"/>
</dbReference>
<evidence type="ECO:0000256" key="5">
    <source>
        <dbReference type="ARBA" id="ARBA00022741"/>
    </source>
</evidence>
<feature type="transmembrane region" description="Helical" evidence="10">
    <location>
        <begin position="92"/>
        <end position="114"/>
    </location>
</feature>
<keyword evidence="8" id="KW-0902">Two-component regulatory system</keyword>
<keyword evidence="3" id="KW-0597">Phosphoprotein</keyword>
<dbReference type="InterPro" id="IPR011712">
    <property type="entry name" value="Sig_transdc_His_kin_sub3_dim/P"/>
</dbReference>
<dbReference type="CDD" id="cd16917">
    <property type="entry name" value="HATPase_UhpB-NarQ-NarX-like"/>
    <property type="match status" value="1"/>
</dbReference>
<keyword evidence="10" id="KW-0812">Transmembrane</keyword>
<evidence type="ECO:0000256" key="3">
    <source>
        <dbReference type="ARBA" id="ARBA00022553"/>
    </source>
</evidence>
<accession>A0ABP7L060</accession>
<protein>
    <recommendedName>
        <fullName evidence="2">histidine kinase</fullName>
        <ecNumber evidence="2">2.7.13.3</ecNumber>
    </recommendedName>
</protein>
<comment type="caution">
    <text evidence="13">The sequence shown here is derived from an EMBL/GenBank/DDBJ whole genome shotgun (WGS) entry which is preliminary data.</text>
</comment>
<keyword evidence="6" id="KW-0418">Kinase</keyword>
<evidence type="ECO:0000256" key="2">
    <source>
        <dbReference type="ARBA" id="ARBA00012438"/>
    </source>
</evidence>
<name>A0ABP7L060_9MICO</name>
<proteinExistence type="predicted"/>
<dbReference type="InterPro" id="IPR003594">
    <property type="entry name" value="HATPase_dom"/>
</dbReference>
<evidence type="ECO:0000256" key="1">
    <source>
        <dbReference type="ARBA" id="ARBA00000085"/>
    </source>
</evidence>